<evidence type="ECO:0000313" key="2">
    <source>
        <dbReference type="Proteomes" id="UP001219518"/>
    </source>
</evidence>
<keyword evidence="2" id="KW-1185">Reference proteome</keyword>
<name>A0AAE1HRV6_9NEOP</name>
<dbReference type="AlphaFoldDB" id="A0AAE1HRV6"/>
<dbReference type="EMBL" id="JAHWGI010001252">
    <property type="protein sequence ID" value="KAK3926366.1"/>
    <property type="molecule type" value="Genomic_DNA"/>
</dbReference>
<organism evidence="1 2">
    <name type="scientific">Frankliniella fusca</name>
    <dbReference type="NCBI Taxonomy" id="407009"/>
    <lineage>
        <taxon>Eukaryota</taxon>
        <taxon>Metazoa</taxon>
        <taxon>Ecdysozoa</taxon>
        <taxon>Arthropoda</taxon>
        <taxon>Hexapoda</taxon>
        <taxon>Insecta</taxon>
        <taxon>Pterygota</taxon>
        <taxon>Neoptera</taxon>
        <taxon>Paraneoptera</taxon>
        <taxon>Thysanoptera</taxon>
        <taxon>Terebrantia</taxon>
        <taxon>Thripoidea</taxon>
        <taxon>Thripidae</taxon>
        <taxon>Frankliniella</taxon>
    </lineage>
</organism>
<accession>A0AAE1HRV6</accession>
<evidence type="ECO:0000313" key="1">
    <source>
        <dbReference type="EMBL" id="KAK3926366.1"/>
    </source>
</evidence>
<gene>
    <name evidence="1" type="ORF">KUF71_014613</name>
</gene>
<comment type="caution">
    <text evidence="1">The sequence shown here is derived from an EMBL/GenBank/DDBJ whole genome shotgun (WGS) entry which is preliminary data.</text>
</comment>
<proteinExistence type="predicted"/>
<dbReference type="Proteomes" id="UP001219518">
    <property type="component" value="Unassembled WGS sequence"/>
</dbReference>
<sequence>MPFLRQEQFPEQASLHLHLTKALQDSAATGIVLHTGTHFPFSCVQPQSVARGRICFVWKACLQICACSAALRVCCSKESIVGGRSSIWRLYLVKSALRQATKFSYILDLKIINYRFPLLNATNASRHTGYASNASIAFDFPWLWKEETVSHPVNA</sequence>
<reference evidence="1" key="1">
    <citation type="submission" date="2021-07" db="EMBL/GenBank/DDBJ databases">
        <authorList>
            <person name="Catto M.A."/>
            <person name="Jacobson A."/>
            <person name="Kennedy G."/>
            <person name="Labadie P."/>
            <person name="Hunt B.G."/>
            <person name="Srinivasan R."/>
        </authorList>
    </citation>
    <scope>NUCLEOTIDE SEQUENCE</scope>
    <source>
        <strain evidence="1">PL_HMW_Pooled</strain>
        <tissue evidence="1">Head</tissue>
    </source>
</reference>
<protein>
    <submittedName>
        <fullName evidence="1">NAD(P)H-quinone oxidoreductase subunit I</fullName>
    </submittedName>
</protein>
<reference evidence="1" key="2">
    <citation type="journal article" date="2023" name="BMC Genomics">
        <title>Pest status, molecular evolution, and epigenetic factors derived from the genome assembly of Frankliniella fusca, a thysanopteran phytovirus vector.</title>
        <authorList>
            <person name="Catto M.A."/>
            <person name="Labadie P.E."/>
            <person name="Jacobson A.L."/>
            <person name="Kennedy G.G."/>
            <person name="Srinivasan R."/>
            <person name="Hunt B.G."/>
        </authorList>
    </citation>
    <scope>NUCLEOTIDE SEQUENCE</scope>
    <source>
        <strain evidence="1">PL_HMW_Pooled</strain>
    </source>
</reference>